<dbReference type="EMBL" id="JNAR01000012">
    <property type="protein sequence ID" value="KGG07841.1"/>
    <property type="molecule type" value="Genomic_DNA"/>
</dbReference>
<proteinExistence type="predicted"/>
<dbReference type="AlphaFoldDB" id="A0A0A2B1T9"/>
<organism evidence="1 2">
    <name type="scientific">Prochlorococcus marinus str. MIT 9401</name>
    <dbReference type="NCBI Taxonomy" id="167551"/>
    <lineage>
        <taxon>Bacteria</taxon>
        <taxon>Bacillati</taxon>
        <taxon>Cyanobacteriota</taxon>
        <taxon>Cyanophyceae</taxon>
        <taxon>Synechococcales</taxon>
        <taxon>Prochlorococcaceae</taxon>
        <taxon>Prochlorococcus</taxon>
    </lineage>
</organism>
<dbReference type="Pfam" id="PF12594">
    <property type="entry name" value="DUF3764"/>
    <property type="match status" value="1"/>
</dbReference>
<evidence type="ECO:0000313" key="2">
    <source>
        <dbReference type="Proteomes" id="UP000030481"/>
    </source>
</evidence>
<dbReference type="Proteomes" id="UP000030481">
    <property type="component" value="Unassembled WGS sequence"/>
</dbReference>
<gene>
    <name evidence="1" type="ORF">EV01_0919</name>
</gene>
<dbReference type="RefSeq" id="WP_032517481.1">
    <property type="nucleotide sequence ID" value="NZ_JNAR01000012.1"/>
</dbReference>
<protein>
    <recommendedName>
        <fullName evidence="3">DUF3764 domain-containing protein</fullName>
    </recommendedName>
</protein>
<dbReference type="InterPro" id="IPR022240">
    <property type="entry name" value="DUF3764"/>
</dbReference>
<sequence>MPVEATVFTFKIKVPFAEWAAVYDSEENIQMNKDREIFCLYKGVKKDDPTNVILIQKGEESKSIFMLEDPTLKTYIESADHIYDSTVISSYF</sequence>
<evidence type="ECO:0008006" key="3">
    <source>
        <dbReference type="Google" id="ProtNLM"/>
    </source>
</evidence>
<reference evidence="2" key="1">
    <citation type="journal article" date="2014" name="Sci. Data">
        <title>Genomes of diverse isolates of the marine cyanobacterium Prochlorococcus.</title>
        <authorList>
            <person name="Biller S."/>
            <person name="Berube P."/>
            <person name="Thompson J."/>
            <person name="Kelly L."/>
            <person name="Roggensack S."/>
            <person name="Awad L."/>
            <person name="Roache-Johnson K."/>
            <person name="Ding H."/>
            <person name="Giovannoni S.J."/>
            <person name="Moore L.R."/>
            <person name="Chisholm S.W."/>
        </authorList>
    </citation>
    <scope>NUCLEOTIDE SEQUENCE [LARGE SCALE GENOMIC DNA]</scope>
</reference>
<accession>A0A0A2B1T9</accession>
<comment type="caution">
    <text evidence="1">The sequence shown here is derived from an EMBL/GenBank/DDBJ whole genome shotgun (WGS) entry which is preliminary data.</text>
</comment>
<name>A0A0A2B1T9_PROMR</name>
<evidence type="ECO:0000313" key="1">
    <source>
        <dbReference type="EMBL" id="KGG07841.1"/>
    </source>
</evidence>